<protein>
    <submittedName>
        <fullName evidence="9">DMT(Drug/metabolite transporter) superfamily permease</fullName>
    </submittedName>
</protein>
<evidence type="ECO:0000256" key="4">
    <source>
        <dbReference type="ARBA" id="ARBA00022692"/>
    </source>
</evidence>
<feature type="transmembrane region" description="Helical" evidence="7">
    <location>
        <begin position="148"/>
        <end position="167"/>
    </location>
</feature>
<sequence>MVVIWEYKHYNLNESTVSYFNQLIATEQRYMMKSVSDKDKEMLKSNGLASFLSKEQLHANLAMVAVIIFWGISYVSIKVTVNEIPPITMGLIRFAIASLTLGIILHRVEPQTRLAKSDLPKMLLGGIFGITIYFIFENIGVKLSSATNASLIVSVVPIITIILDALFFQSRISYMKLSGVIIAVLGSYLAVTGNGKAELNSTHFHGNMLMIGAMISWALFTLVNKSLREKYSGLFLTTYQTIFGTLCFIPFSLYEYKEWKLFSPMALGNILFLAFFCSVGGYLLYTYALKRLDVALTTIYLNLIPVVGVLSGYLILKESVLPIQLIGGLITLFAIVIVNFELITLRHRRQ</sequence>
<comment type="similarity">
    <text evidence="2">Belongs to the EamA transporter family.</text>
</comment>
<feature type="transmembrane region" description="Helical" evidence="7">
    <location>
        <begin position="322"/>
        <end position="345"/>
    </location>
</feature>
<evidence type="ECO:0000259" key="8">
    <source>
        <dbReference type="Pfam" id="PF00892"/>
    </source>
</evidence>
<dbReference type="InterPro" id="IPR050638">
    <property type="entry name" value="AA-Vitamin_Transporters"/>
</dbReference>
<evidence type="ECO:0000313" key="10">
    <source>
        <dbReference type="Proteomes" id="UP000238916"/>
    </source>
</evidence>
<proteinExistence type="inferred from homology"/>
<organism evidence="9 10">
    <name type="scientific">Candidatus Desulfosporosinus infrequens</name>
    <dbReference type="NCBI Taxonomy" id="2043169"/>
    <lineage>
        <taxon>Bacteria</taxon>
        <taxon>Bacillati</taxon>
        <taxon>Bacillota</taxon>
        <taxon>Clostridia</taxon>
        <taxon>Eubacteriales</taxon>
        <taxon>Desulfitobacteriaceae</taxon>
        <taxon>Desulfosporosinus</taxon>
    </lineage>
</organism>
<feature type="transmembrane region" description="Helical" evidence="7">
    <location>
        <begin position="118"/>
        <end position="136"/>
    </location>
</feature>
<dbReference type="InterPro" id="IPR037185">
    <property type="entry name" value="EmrE-like"/>
</dbReference>
<keyword evidence="5 7" id="KW-1133">Transmembrane helix</keyword>
<dbReference type="PANTHER" id="PTHR32322">
    <property type="entry name" value="INNER MEMBRANE TRANSPORTER"/>
    <property type="match status" value="1"/>
</dbReference>
<dbReference type="AlphaFoldDB" id="A0A2U3LKB2"/>
<feature type="transmembrane region" description="Helical" evidence="7">
    <location>
        <begin position="174"/>
        <end position="191"/>
    </location>
</feature>
<reference evidence="10" key="1">
    <citation type="submission" date="2018-02" db="EMBL/GenBank/DDBJ databases">
        <authorList>
            <person name="Hausmann B."/>
        </authorList>
    </citation>
    <scope>NUCLEOTIDE SEQUENCE [LARGE SCALE GENOMIC DNA]</scope>
    <source>
        <strain evidence="10">Peat soil MAG SbF1</strain>
    </source>
</reference>
<feature type="transmembrane region" description="Helical" evidence="7">
    <location>
        <begin position="87"/>
        <end position="106"/>
    </location>
</feature>
<dbReference type="PANTHER" id="PTHR32322:SF18">
    <property type="entry name" value="S-ADENOSYLMETHIONINE_S-ADENOSYLHOMOCYSTEINE TRANSPORTER"/>
    <property type="match status" value="1"/>
</dbReference>
<dbReference type="SUPFAM" id="SSF103481">
    <property type="entry name" value="Multidrug resistance efflux transporter EmrE"/>
    <property type="match status" value="2"/>
</dbReference>
<feature type="transmembrane region" description="Helical" evidence="7">
    <location>
        <begin position="203"/>
        <end position="222"/>
    </location>
</feature>
<evidence type="ECO:0000256" key="5">
    <source>
        <dbReference type="ARBA" id="ARBA00022989"/>
    </source>
</evidence>
<dbReference type="Pfam" id="PF00892">
    <property type="entry name" value="EamA"/>
    <property type="match status" value="2"/>
</dbReference>
<feature type="transmembrane region" description="Helical" evidence="7">
    <location>
        <begin position="57"/>
        <end position="75"/>
    </location>
</feature>
<evidence type="ECO:0000256" key="6">
    <source>
        <dbReference type="ARBA" id="ARBA00023136"/>
    </source>
</evidence>
<gene>
    <name evidence="9" type="ORF">SBF1_5670011</name>
</gene>
<feature type="domain" description="EamA" evidence="8">
    <location>
        <begin position="206"/>
        <end position="339"/>
    </location>
</feature>
<name>A0A2U3LKB2_9FIRM</name>
<comment type="subcellular location">
    <subcellularLocation>
        <location evidence="1">Cell membrane</location>
        <topology evidence="1">Multi-pass membrane protein</topology>
    </subcellularLocation>
</comment>
<feature type="domain" description="EamA" evidence="8">
    <location>
        <begin position="60"/>
        <end position="191"/>
    </location>
</feature>
<feature type="transmembrane region" description="Helical" evidence="7">
    <location>
        <begin position="299"/>
        <end position="316"/>
    </location>
</feature>
<dbReference type="GO" id="GO:0005886">
    <property type="term" value="C:plasma membrane"/>
    <property type="evidence" value="ECO:0007669"/>
    <property type="project" value="UniProtKB-SubCell"/>
</dbReference>
<dbReference type="Proteomes" id="UP000238916">
    <property type="component" value="Unassembled WGS sequence"/>
</dbReference>
<keyword evidence="4 7" id="KW-0812">Transmembrane</keyword>
<evidence type="ECO:0000256" key="1">
    <source>
        <dbReference type="ARBA" id="ARBA00004651"/>
    </source>
</evidence>
<accession>A0A2U3LKB2</accession>
<dbReference type="EMBL" id="OMOF01000520">
    <property type="protein sequence ID" value="SPF52385.1"/>
    <property type="molecule type" value="Genomic_DNA"/>
</dbReference>
<evidence type="ECO:0000313" key="9">
    <source>
        <dbReference type="EMBL" id="SPF52385.1"/>
    </source>
</evidence>
<keyword evidence="6 7" id="KW-0472">Membrane</keyword>
<evidence type="ECO:0000256" key="3">
    <source>
        <dbReference type="ARBA" id="ARBA00022475"/>
    </source>
</evidence>
<feature type="transmembrane region" description="Helical" evidence="7">
    <location>
        <begin position="266"/>
        <end position="287"/>
    </location>
</feature>
<evidence type="ECO:0000256" key="7">
    <source>
        <dbReference type="SAM" id="Phobius"/>
    </source>
</evidence>
<dbReference type="InterPro" id="IPR000620">
    <property type="entry name" value="EamA_dom"/>
</dbReference>
<keyword evidence="3" id="KW-1003">Cell membrane</keyword>
<evidence type="ECO:0000256" key="2">
    <source>
        <dbReference type="ARBA" id="ARBA00007362"/>
    </source>
</evidence>
<feature type="transmembrane region" description="Helical" evidence="7">
    <location>
        <begin position="234"/>
        <end position="254"/>
    </location>
</feature>